<feature type="region of interest" description="Disordered" evidence="6">
    <location>
        <begin position="1"/>
        <end position="27"/>
    </location>
</feature>
<dbReference type="PANTHER" id="PTHR23253:SF53">
    <property type="entry name" value="EUKARYOTIC TRANSLATION INITIATION FACTOR ISOFORM 4G-1"/>
    <property type="match status" value="1"/>
</dbReference>
<dbReference type="Gene3D" id="1.25.40.180">
    <property type="match status" value="2"/>
</dbReference>
<dbReference type="Proteomes" id="UP000231279">
    <property type="component" value="Unassembled WGS sequence"/>
</dbReference>
<dbReference type="OrthoDB" id="514777at2759"/>
<keyword evidence="3" id="KW-0810">Translation regulation</keyword>
<name>A0A2G9GSF1_9LAMI</name>
<gene>
    <name evidence="8" type="ORF">CDL12_19191</name>
</gene>
<keyword evidence="2 8" id="KW-0396">Initiation factor</keyword>
<dbReference type="GO" id="GO:0016281">
    <property type="term" value="C:eukaryotic translation initiation factor 4F complex"/>
    <property type="evidence" value="ECO:0007669"/>
    <property type="project" value="TreeGrafter"/>
</dbReference>
<comment type="function">
    <text evidence="5">Plays a role in the accumulation of some potyvirus during viral infection.</text>
</comment>
<reference evidence="9" key="1">
    <citation type="journal article" date="2018" name="Gigascience">
        <title>Genome assembly of the Pink Ipe (Handroanthus impetiginosus, Bignoniaceae), a highly valued, ecologically keystone Neotropical timber forest tree.</title>
        <authorList>
            <person name="Silva-Junior O.B."/>
            <person name="Grattapaglia D."/>
            <person name="Novaes E."/>
            <person name="Collevatti R.G."/>
        </authorList>
    </citation>
    <scope>NUCLEOTIDE SEQUENCE [LARGE SCALE GENOMIC DNA]</scope>
    <source>
        <strain evidence="9">cv. UFG-1</strain>
    </source>
</reference>
<dbReference type="Pfam" id="PF02847">
    <property type="entry name" value="MA3"/>
    <property type="match status" value="1"/>
</dbReference>
<dbReference type="InterPro" id="IPR003890">
    <property type="entry name" value="MIF4G-like_typ-3"/>
</dbReference>
<dbReference type="PROSITE" id="PS51366">
    <property type="entry name" value="MI"/>
    <property type="match status" value="1"/>
</dbReference>
<comment type="similarity">
    <text evidence="1">Belongs to the eukaryotic initiation factor 4G family.</text>
</comment>
<accession>A0A2G9GSF1</accession>
<evidence type="ECO:0000313" key="9">
    <source>
        <dbReference type="Proteomes" id="UP000231279"/>
    </source>
</evidence>
<sequence length="684" mass="75990">MQADQTVLSLRPGGGTRGGSRVFGPRFDSSAANSDLPLLRPGGGTGASSLGSFKTGASRFEGHERIRFTRDMLLQLREVVNIPEDILKAKQEVEAEFFGIDPSWSRGENNAQSRYSELDNRDWRNRSSQLPAPAEERSWDAIRDRDFSGRFDTRQQDANHYNKQDQMNLQFTRAQISPNEGDALTLIKAEVPWSARRGNLSEKDRVLKTVKGILNKLTPEKFDLLKGQLIDSGITTADILKEVIFLIFDKAVLEPTFCPMYALLCSDLNEKLPPFPSDEPGGKEITFKRVLLNNCQEAFEGADRLREEVRQMTAPEQELERRDKDRLLKLRTLGNIRLIGELLKQKMVPDKLAHHIIQELLGHDAKSCPEEENVEAICQFFTTIGKQLDENQKSKRAMDTYFNRLKALSTNPQLAARLRFMIRDVLDLRDNNWVPRREEVKAKTITEIHSEAEKNLGLRPGATASIRNSRAIASGAQGSISPGGFPMNRPGLGGMMPGMPGTRKMPGMPGIDNDNWEVPRSRSMQRGDISTVQSGVRVQQPLIGKTPALNQRFLPQATGFMGSKTSALLQGPAGAPAARPTNYLDPASQVPPFRQASTVSAAPATNKPSAPAARLNPDELKRKTTSLLEEYFSVRLLDEALQCIGELNSPAYHPEVVKEALSLGLEKSPPCVEPVAELLEYLFS</sequence>
<dbReference type="GO" id="GO:0003743">
    <property type="term" value="F:translation initiation factor activity"/>
    <property type="evidence" value="ECO:0007669"/>
    <property type="project" value="UniProtKB-KW"/>
</dbReference>
<evidence type="ECO:0000313" key="8">
    <source>
        <dbReference type="EMBL" id="PIN08234.1"/>
    </source>
</evidence>
<dbReference type="Pfam" id="PF02854">
    <property type="entry name" value="MIF4G"/>
    <property type="match status" value="1"/>
</dbReference>
<dbReference type="AlphaFoldDB" id="A0A2G9GSF1"/>
<dbReference type="PANTHER" id="PTHR23253">
    <property type="entry name" value="EUKARYOTIC TRANSLATION INITIATION FACTOR 4 GAMMA"/>
    <property type="match status" value="1"/>
</dbReference>
<dbReference type="SUPFAM" id="SSF48371">
    <property type="entry name" value="ARM repeat"/>
    <property type="match status" value="2"/>
</dbReference>
<dbReference type="GO" id="GO:0006417">
    <property type="term" value="P:regulation of translation"/>
    <property type="evidence" value="ECO:0007669"/>
    <property type="project" value="UniProtKB-KW"/>
</dbReference>
<proteinExistence type="inferred from homology"/>
<keyword evidence="4" id="KW-0648">Protein biosynthesis</keyword>
<dbReference type="InterPro" id="IPR003891">
    <property type="entry name" value="Initiation_fac_eIF4g_MI"/>
</dbReference>
<keyword evidence="9" id="KW-1185">Reference proteome</keyword>
<evidence type="ECO:0000256" key="5">
    <source>
        <dbReference type="ARBA" id="ARBA00057610"/>
    </source>
</evidence>
<dbReference type="EMBL" id="NKXS01003868">
    <property type="protein sequence ID" value="PIN08234.1"/>
    <property type="molecule type" value="Genomic_DNA"/>
</dbReference>
<evidence type="ECO:0000256" key="3">
    <source>
        <dbReference type="ARBA" id="ARBA00022845"/>
    </source>
</evidence>
<evidence type="ECO:0000256" key="1">
    <source>
        <dbReference type="ARBA" id="ARBA00005775"/>
    </source>
</evidence>
<organism evidence="8 9">
    <name type="scientific">Handroanthus impetiginosus</name>
    <dbReference type="NCBI Taxonomy" id="429701"/>
    <lineage>
        <taxon>Eukaryota</taxon>
        <taxon>Viridiplantae</taxon>
        <taxon>Streptophyta</taxon>
        <taxon>Embryophyta</taxon>
        <taxon>Tracheophyta</taxon>
        <taxon>Spermatophyta</taxon>
        <taxon>Magnoliopsida</taxon>
        <taxon>eudicotyledons</taxon>
        <taxon>Gunneridae</taxon>
        <taxon>Pentapetalae</taxon>
        <taxon>asterids</taxon>
        <taxon>lamiids</taxon>
        <taxon>Lamiales</taxon>
        <taxon>Bignoniaceae</taxon>
        <taxon>Crescentiina</taxon>
        <taxon>Tabebuia alliance</taxon>
        <taxon>Handroanthus</taxon>
    </lineage>
</organism>
<dbReference type="FunFam" id="1.25.40.180:FF:000027">
    <property type="entry name" value="Eukaryotic translation initiation factor isoform 4G-2"/>
    <property type="match status" value="1"/>
</dbReference>
<dbReference type="SMART" id="SM00543">
    <property type="entry name" value="MIF4G"/>
    <property type="match status" value="1"/>
</dbReference>
<dbReference type="InterPro" id="IPR016024">
    <property type="entry name" value="ARM-type_fold"/>
</dbReference>
<evidence type="ECO:0000256" key="6">
    <source>
        <dbReference type="SAM" id="MobiDB-lite"/>
    </source>
</evidence>
<protein>
    <submittedName>
        <fullName evidence="8">Translation initiation factor 4F, ribosome/mRNA-bridging subunit (eIF-4G)</fullName>
    </submittedName>
</protein>
<feature type="domain" description="MI" evidence="7">
    <location>
        <begin position="619"/>
        <end position="684"/>
    </location>
</feature>
<dbReference type="GO" id="GO:0003729">
    <property type="term" value="F:mRNA binding"/>
    <property type="evidence" value="ECO:0007669"/>
    <property type="project" value="TreeGrafter"/>
</dbReference>
<comment type="caution">
    <text evidence="8">The sequence shown here is derived from an EMBL/GenBank/DDBJ whole genome shotgun (WGS) entry which is preliminary data.</text>
</comment>
<evidence type="ECO:0000259" key="7">
    <source>
        <dbReference type="PROSITE" id="PS51366"/>
    </source>
</evidence>
<evidence type="ECO:0000256" key="2">
    <source>
        <dbReference type="ARBA" id="ARBA00022540"/>
    </source>
</evidence>
<evidence type="ECO:0000256" key="4">
    <source>
        <dbReference type="ARBA" id="ARBA00022917"/>
    </source>
</evidence>
<dbReference type="STRING" id="429701.A0A2G9GSF1"/>